<evidence type="ECO:0000256" key="1">
    <source>
        <dbReference type="ARBA" id="ARBA00004651"/>
    </source>
</evidence>
<evidence type="ECO:0000259" key="11">
    <source>
        <dbReference type="PROSITE" id="PS50990"/>
    </source>
</evidence>
<feature type="transmembrane region" description="Helical" evidence="8">
    <location>
        <begin position="245"/>
        <end position="262"/>
    </location>
</feature>
<name>A0ABV7L9E1_9PROT</name>
<comment type="subcellular location">
    <subcellularLocation>
        <location evidence="1">Cell membrane</location>
        <topology evidence="1">Multi-pass membrane protein</topology>
    </subcellularLocation>
</comment>
<dbReference type="InterPro" id="IPR003593">
    <property type="entry name" value="AAA+_ATPase"/>
</dbReference>
<dbReference type="InterPro" id="IPR039421">
    <property type="entry name" value="Type_1_exporter"/>
</dbReference>
<proteinExistence type="predicted"/>
<dbReference type="PROSITE" id="PS50893">
    <property type="entry name" value="ABC_TRANSPORTER_2"/>
    <property type="match status" value="1"/>
</dbReference>
<gene>
    <name evidence="12" type="ORF">ACFOGJ_26860</name>
</gene>
<evidence type="ECO:0000256" key="8">
    <source>
        <dbReference type="SAM" id="Phobius"/>
    </source>
</evidence>
<dbReference type="EMBL" id="JBHRTR010000050">
    <property type="protein sequence ID" value="MFC3230895.1"/>
    <property type="molecule type" value="Genomic_DNA"/>
</dbReference>
<evidence type="ECO:0000313" key="12">
    <source>
        <dbReference type="EMBL" id="MFC3230895.1"/>
    </source>
</evidence>
<dbReference type="Gene3D" id="3.40.50.300">
    <property type="entry name" value="P-loop containing nucleotide triphosphate hydrolases"/>
    <property type="match status" value="1"/>
</dbReference>
<evidence type="ECO:0000256" key="4">
    <source>
        <dbReference type="ARBA" id="ARBA00022840"/>
    </source>
</evidence>
<accession>A0ABV7L9E1</accession>
<feature type="region of interest" description="Disordered" evidence="7">
    <location>
        <begin position="755"/>
        <end position="801"/>
    </location>
</feature>
<dbReference type="PROSITE" id="PS00211">
    <property type="entry name" value="ABC_TRANSPORTER_1"/>
    <property type="match status" value="1"/>
</dbReference>
<sequence>MAVAAEAAPDGAAGSSGLPAPAAAEAEEDPAVAKAAAKASAARAKHRRARDLMRAVMRVTQFYGRPVGETDVLAAGAVSPDELTLEALHLAGSRLGYKVAVAPLNRESLDTFPAPFVLLRDPQPDDGEELGEGEHGTATARVILEQDGPNYSIYDPRASANLTVSRDELIGEIEAAGGAILLLKPFSAADQENQHWRQLIMARVRGVIWELGIASLVINIFALAGPLFVMTVYNKVIGNQAVDTLTVLAIGMISLYVFDALLRVVRSYISSHTGARLEALIGGEVFHHLLHLPYRHFENTASGMIGERLRQLDTIRAFFTGQMPLTIVDLAFVGVFLLVLFMINSMLGFVTLAVMPVFVLLSIAFHATQRKLAEQSFMGQAARSSALNETITNALTVKSLALESEVERRFHERLGLAAWTGFRVSNLSGAIATIGQLLQQVAGLAIIVIGARAIIAGDMNIGELIAANILASRAIAPMRQVVSAWYQLQEVRAAFTRINQIMDEPVELKPGEVGPGLTLRGHIRLENVSFGYDEDGPEVLQDVSMEIEPGQVIGIIGPSGSGKSTIAKLVQGLYAPSHGRVLIDGTDVQHMSPSSLRRQIGVVPQDIQLFAGTVRENIAFGVGDKDPARVVQVARFVGAHDFIQHLPKGYDTVLTERGFGLSAGQRQMLSIARALMRNPRILVLDEATSALDAVTEERLMRNLRRAARGRTIILISHRMAPVVVADRAALVIDGRIERAGPPQEVIAFARTRMAERAAEAAGERSPGGDAGGGDWDNDGRPRRLDSAPSPGQDGERAGTRT</sequence>
<evidence type="ECO:0000313" key="13">
    <source>
        <dbReference type="Proteomes" id="UP001595528"/>
    </source>
</evidence>
<evidence type="ECO:0000256" key="3">
    <source>
        <dbReference type="ARBA" id="ARBA00022741"/>
    </source>
</evidence>
<protein>
    <submittedName>
        <fullName evidence="12">Peptidase domain-containing ABC transporter</fullName>
    </submittedName>
</protein>
<dbReference type="InterPro" id="IPR017871">
    <property type="entry name" value="ABC_transporter-like_CS"/>
</dbReference>
<dbReference type="PANTHER" id="PTHR24221">
    <property type="entry name" value="ATP-BINDING CASSETTE SUB-FAMILY B"/>
    <property type="match status" value="1"/>
</dbReference>
<dbReference type="InterPro" id="IPR036640">
    <property type="entry name" value="ABC1_TM_sf"/>
</dbReference>
<keyword evidence="13" id="KW-1185">Reference proteome</keyword>
<dbReference type="Pfam" id="PF00664">
    <property type="entry name" value="ABC_membrane"/>
    <property type="match status" value="1"/>
</dbReference>
<feature type="domain" description="ABC transmembrane type-1" evidence="10">
    <location>
        <begin position="213"/>
        <end position="490"/>
    </location>
</feature>
<dbReference type="SUPFAM" id="SSF52540">
    <property type="entry name" value="P-loop containing nucleoside triphosphate hydrolases"/>
    <property type="match status" value="1"/>
</dbReference>
<dbReference type="InterPro" id="IPR005074">
    <property type="entry name" value="Peptidase_C39"/>
</dbReference>
<dbReference type="PROSITE" id="PS50929">
    <property type="entry name" value="ABC_TM1F"/>
    <property type="match status" value="1"/>
</dbReference>
<dbReference type="PROSITE" id="PS50990">
    <property type="entry name" value="PEPTIDASE_C39"/>
    <property type="match status" value="1"/>
</dbReference>
<dbReference type="PANTHER" id="PTHR24221:SF647">
    <property type="entry name" value="BLL6336 PROTEIN"/>
    <property type="match status" value="1"/>
</dbReference>
<keyword evidence="2 8" id="KW-0812">Transmembrane</keyword>
<dbReference type="Proteomes" id="UP001595528">
    <property type="component" value="Unassembled WGS sequence"/>
</dbReference>
<dbReference type="InterPro" id="IPR047957">
    <property type="entry name" value="ABC_AprD-like_6TM"/>
</dbReference>
<dbReference type="SUPFAM" id="SSF90123">
    <property type="entry name" value="ABC transporter transmembrane region"/>
    <property type="match status" value="1"/>
</dbReference>
<organism evidence="12 13">
    <name type="scientific">Marinibaculum pumilum</name>
    <dbReference type="NCBI Taxonomy" id="1766165"/>
    <lineage>
        <taxon>Bacteria</taxon>
        <taxon>Pseudomonadati</taxon>
        <taxon>Pseudomonadota</taxon>
        <taxon>Alphaproteobacteria</taxon>
        <taxon>Rhodospirillales</taxon>
        <taxon>Rhodospirillaceae</taxon>
        <taxon>Marinibaculum</taxon>
    </lineage>
</organism>
<feature type="domain" description="Peptidase C39" evidence="11">
    <location>
        <begin position="43"/>
        <end position="180"/>
    </location>
</feature>
<evidence type="ECO:0000259" key="9">
    <source>
        <dbReference type="PROSITE" id="PS50893"/>
    </source>
</evidence>
<evidence type="ECO:0000256" key="6">
    <source>
        <dbReference type="ARBA" id="ARBA00023136"/>
    </source>
</evidence>
<dbReference type="RefSeq" id="WP_379906359.1">
    <property type="nucleotide sequence ID" value="NZ_JBHRTR010000050.1"/>
</dbReference>
<dbReference type="CDD" id="cd18586">
    <property type="entry name" value="ABC_6TM_PrtD_like"/>
    <property type="match status" value="1"/>
</dbReference>
<dbReference type="Pfam" id="PF00005">
    <property type="entry name" value="ABC_tran"/>
    <property type="match status" value="1"/>
</dbReference>
<dbReference type="Gene3D" id="1.20.1560.10">
    <property type="entry name" value="ABC transporter type 1, transmembrane domain"/>
    <property type="match status" value="1"/>
</dbReference>
<keyword evidence="3" id="KW-0547">Nucleotide-binding</keyword>
<evidence type="ECO:0000256" key="2">
    <source>
        <dbReference type="ARBA" id="ARBA00022692"/>
    </source>
</evidence>
<feature type="compositionally biased region" description="Low complexity" evidence="7">
    <location>
        <begin position="1"/>
        <end position="24"/>
    </location>
</feature>
<evidence type="ECO:0000256" key="7">
    <source>
        <dbReference type="SAM" id="MobiDB-lite"/>
    </source>
</evidence>
<dbReference type="InterPro" id="IPR011527">
    <property type="entry name" value="ABC1_TM_dom"/>
</dbReference>
<dbReference type="InterPro" id="IPR003439">
    <property type="entry name" value="ABC_transporter-like_ATP-bd"/>
</dbReference>
<comment type="caution">
    <text evidence="12">The sequence shown here is derived from an EMBL/GenBank/DDBJ whole genome shotgun (WGS) entry which is preliminary data.</text>
</comment>
<evidence type="ECO:0000259" key="10">
    <source>
        <dbReference type="PROSITE" id="PS50929"/>
    </source>
</evidence>
<keyword evidence="5 8" id="KW-1133">Transmembrane helix</keyword>
<feature type="domain" description="ABC transporter" evidence="9">
    <location>
        <begin position="523"/>
        <end position="758"/>
    </location>
</feature>
<dbReference type="InterPro" id="IPR027417">
    <property type="entry name" value="P-loop_NTPase"/>
</dbReference>
<dbReference type="SMART" id="SM00382">
    <property type="entry name" value="AAA"/>
    <property type="match status" value="1"/>
</dbReference>
<feature type="transmembrane region" description="Helical" evidence="8">
    <location>
        <begin position="349"/>
        <end position="368"/>
    </location>
</feature>
<feature type="transmembrane region" description="Helical" evidence="8">
    <location>
        <begin position="207"/>
        <end position="233"/>
    </location>
</feature>
<feature type="region of interest" description="Disordered" evidence="7">
    <location>
        <begin position="1"/>
        <end position="26"/>
    </location>
</feature>
<keyword evidence="6 8" id="KW-0472">Membrane</keyword>
<feature type="transmembrane region" description="Helical" evidence="8">
    <location>
        <begin position="317"/>
        <end position="343"/>
    </location>
</feature>
<evidence type="ECO:0000256" key="5">
    <source>
        <dbReference type="ARBA" id="ARBA00022989"/>
    </source>
</evidence>
<reference evidence="13" key="1">
    <citation type="journal article" date="2019" name="Int. J. Syst. Evol. Microbiol.">
        <title>The Global Catalogue of Microorganisms (GCM) 10K type strain sequencing project: providing services to taxonomists for standard genome sequencing and annotation.</title>
        <authorList>
            <consortium name="The Broad Institute Genomics Platform"/>
            <consortium name="The Broad Institute Genome Sequencing Center for Infectious Disease"/>
            <person name="Wu L."/>
            <person name="Ma J."/>
        </authorList>
    </citation>
    <scope>NUCLEOTIDE SEQUENCE [LARGE SCALE GENOMIC DNA]</scope>
    <source>
        <strain evidence="13">KCTC 42964</strain>
    </source>
</reference>
<keyword evidence="4" id="KW-0067">ATP-binding</keyword>